<evidence type="ECO:0000313" key="3">
    <source>
        <dbReference type="EMBL" id="KKN38424.1"/>
    </source>
</evidence>
<keyword evidence="1" id="KW-0472">Membrane</keyword>
<dbReference type="EMBL" id="LAZR01001830">
    <property type="protein sequence ID" value="KKN38424.1"/>
    <property type="molecule type" value="Genomic_DNA"/>
</dbReference>
<dbReference type="GO" id="GO:0016020">
    <property type="term" value="C:membrane"/>
    <property type="evidence" value="ECO:0007669"/>
    <property type="project" value="TreeGrafter"/>
</dbReference>
<name>A0A0F9Q7I2_9ZZZZ</name>
<accession>A0A0F9Q7I2</accession>
<dbReference type="Pfam" id="PF01433">
    <property type="entry name" value="Peptidase_M1"/>
    <property type="match status" value="1"/>
</dbReference>
<dbReference type="InterPro" id="IPR027268">
    <property type="entry name" value="Peptidase_M4/M1_CTD_sf"/>
</dbReference>
<protein>
    <recommendedName>
        <fullName evidence="2">Peptidase M1 membrane alanine aminopeptidase domain-containing protein</fullName>
    </recommendedName>
</protein>
<dbReference type="GO" id="GO:0070006">
    <property type="term" value="F:metalloaminopeptidase activity"/>
    <property type="evidence" value="ECO:0007669"/>
    <property type="project" value="TreeGrafter"/>
</dbReference>
<feature type="transmembrane region" description="Helical" evidence="1">
    <location>
        <begin position="575"/>
        <end position="593"/>
    </location>
</feature>
<proteinExistence type="predicted"/>
<dbReference type="GO" id="GO:0005737">
    <property type="term" value="C:cytoplasm"/>
    <property type="evidence" value="ECO:0007669"/>
    <property type="project" value="TreeGrafter"/>
</dbReference>
<dbReference type="PANTHER" id="PTHR11533">
    <property type="entry name" value="PROTEASE M1 ZINC METALLOPROTEASE"/>
    <property type="match status" value="1"/>
</dbReference>
<sequence>MPEFKISPKNSFNGEDFSYYNLSIIFDETTSSVIGNLSVNYYNNDPVNLTRIPFHLFLSAMLYTIRRGEINILNTTSIKKPKIPLTYVVNEAAQLLWVYLDAVLEPYERAFFEIEFTSIIPDGGLDRANSHGSDASSSRIYKFASFYPMPCVYDDFDGWNLDPYLESGDPFYYDMAYYDLTIEAPTGMVIAATGELVNLTNKGSTLIHQFNPGYPVREVTFAASRYFQNQSQLVNGVTVSTYYLQESNFLWENFALEHAKNAFELFNDTFGSYPYSTLNIVEEYAFYLGMEYPLQVYVSHLINNDDYLTSTKRKLLEKTIVHEVAHQWWYNLVGFDQIDWGFLDEGLTSWSVDYYGRVFHHNWNYFQFTRYYDEVRTVLTPSRINQSTYQIIENNLDFVFISYSKTPLILEKISRTIRLGNFTLGLKNFYEQNQFGIALLSDLQHALEEIISQSLDWLFFPWFDNYYLPNYDVTTIRFNDIEDDLIVIIEDWNEKVNIYPYSQEVQVLVYNIDGNIIYDDFVWVNGTTTLILPMIDKPDKLRLNYGYDVIVQLFSATTTYFEIFVVEKSVVIPGYTFNFLLIIFFFSLIYLIFRFKSRIK</sequence>
<evidence type="ECO:0000256" key="1">
    <source>
        <dbReference type="SAM" id="Phobius"/>
    </source>
</evidence>
<dbReference type="PANTHER" id="PTHR11533:SF174">
    <property type="entry name" value="PUROMYCIN-SENSITIVE AMINOPEPTIDASE-RELATED"/>
    <property type="match status" value="1"/>
</dbReference>
<feature type="domain" description="Peptidase M1 membrane alanine aminopeptidase" evidence="2">
    <location>
        <begin position="254"/>
        <end position="462"/>
    </location>
</feature>
<dbReference type="SUPFAM" id="SSF55486">
    <property type="entry name" value="Metalloproteases ('zincins'), catalytic domain"/>
    <property type="match status" value="1"/>
</dbReference>
<comment type="caution">
    <text evidence="3">The sequence shown here is derived from an EMBL/GenBank/DDBJ whole genome shotgun (WGS) entry which is preliminary data.</text>
</comment>
<dbReference type="GO" id="GO:0042277">
    <property type="term" value="F:peptide binding"/>
    <property type="evidence" value="ECO:0007669"/>
    <property type="project" value="TreeGrafter"/>
</dbReference>
<dbReference type="Gene3D" id="1.10.390.10">
    <property type="entry name" value="Neutral Protease Domain 2"/>
    <property type="match status" value="1"/>
</dbReference>
<keyword evidence="1" id="KW-1133">Transmembrane helix</keyword>
<organism evidence="3">
    <name type="scientific">marine sediment metagenome</name>
    <dbReference type="NCBI Taxonomy" id="412755"/>
    <lineage>
        <taxon>unclassified sequences</taxon>
        <taxon>metagenomes</taxon>
        <taxon>ecological metagenomes</taxon>
    </lineage>
</organism>
<dbReference type="GO" id="GO:0008270">
    <property type="term" value="F:zinc ion binding"/>
    <property type="evidence" value="ECO:0007669"/>
    <property type="project" value="InterPro"/>
</dbReference>
<keyword evidence="1" id="KW-0812">Transmembrane</keyword>
<dbReference type="AlphaFoldDB" id="A0A0F9Q7I2"/>
<dbReference type="GO" id="GO:0043171">
    <property type="term" value="P:peptide catabolic process"/>
    <property type="evidence" value="ECO:0007669"/>
    <property type="project" value="TreeGrafter"/>
</dbReference>
<dbReference type="InterPro" id="IPR050344">
    <property type="entry name" value="Peptidase_M1_aminopeptidases"/>
</dbReference>
<dbReference type="CDD" id="cd09604">
    <property type="entry name" value="M1_APN_like"/>
    <property type="match status" value="1"/>
</dbReference>
<reference evidence="3" key="1">
    <citation type="journal article" date="2015" name="Nature">
        <title>Complex archaea that bridge the gap between prokaryotes and eukaryotes.</title>
        <authorList>
            <person name="Spang A."/>
            <person name="Saw J.H."/>
            <person name="Jorgensen S.L."/>
            <person name="Zaremba-Niedzwiedzka K."/>
            <person name="Martijn J."/>
            <person name="Lind A.E."/>
            <person name="van Eijk R."/>
            <person name="Schleper C."/>
            <person name="Guy L."/>
            <person name="Ettema T.J."/>
        </authorList>
    </citation>
    <scope>NUCLEOTIDE SEQUENCE</scope>
</reference>
<dbReference type="GO" id="GO:0005615">
    <property type="term" value="C:extracellular space"/>
    <property type="evidence" value="ECO:0007669"/>
    <property type="project" value="TreeGrafter"/>
</dbReference>
<dbReference type="InterPro" id="IPR014782">
    <property type="entry name" value="Peptidase_M1_dom"/>
</dbReference>
<evidence type="ECO:0000259" key="2">
    <source>
        <dbReference type="Pfam" id="PF01433"/>
    </source>
</evidence>
<gene>
    <name evidence="3" type="ORF">LCGC14_0753560</name>
</gene>